<dbReference type="EMBL" id="GBRH01232719">
    <property type="protein sequence ID" value="JAD65176.1"/>
    <property type="molecule type" value="Transcribed_RNA"/>
</dbReference>
<reference evidence="1" key="2">
    <citation type="journal article" date="2015" name="Data Brief">
        <title>Shoot transcriptome of the giant reed, Arundo donax.</title>
        <authorList>
            <person name="Barrero R.A."/>
            <person name="Guerrero F.D."/>
            <person name="Moolhuijzen P."/>
            <person name="Goolsby J.A."/>
            <person name="Tidwell J."/>
            <person name="Bellgard S.E."/>
            <person name="Bellgard M.I."/>
        </authorList>
    </citation>
    <scope>NUCLEOTIDE SEQUENCE</scope>
    <source>
        <tissue evidence="1">Shoot tissue taken approximately 20 cm above the soil surface</tissue>
    </source>
</reference>
<reference evidence="1" key="1">
    <citation type="submission" date="2014-09" db="EMBL/GenBank/DDBJ databases">
        <authorList>
            <person name="Magalhaes I.L.F."/>
            <person name="Oliveira U."/>
            <person name="Santos F.R."/>
            <person name="Vidigal T.H.D.A."/>
            <person name="Brescovit A.D."/>
            <person name="Santos A.J."/>
        </authorList>
    </citation>
    <scope>NUCLEOTIDE SEQUENCE</scope>
    <source>
        <tissue evidence="1">Shoot tissue taken approximately 20 cm above the soil surface</tissue>
    </source>
</reference>
<protein>
    <submittedName>
        <fullName evidence="1">Uncharacterized protein</fullName>
    </submittedName>
</protein>
<name>A0A0A9BPA8_ARUDO</name>
<evidence type="ECO:0000313" key="1">
    <source>
        <dbReference type="EMBL" id="JAD65176.1"/>
    </source>
</evidence>
<organism evidence="1">
    <name type="scientific">Arundo donax</name>
    <name type="common">Giant reed</name>
    <name type="synonym">Donax arundinaceus</name>
    <dbReference type="NCBI Taxonomy" id="35708"/>
    <lineage>
        <taxon>Eukaryota</taxon>
        <taxon>Viridiplantae</taxon>
        <taxon>Streptophyta</taxon>
        <taxon>Embryophyta</taxon>
        <taxon>Tracheophyta</taxon>
        <taxon>Spermatophyta</taxon>
        <taxon>Magnoliopsida</taxon>
        <taxon>Liliopsida</taxon>
        <taxon>Poales</taxon>
        <taxon>Poaceae</taxon>
        <taxon>PACMAD clade</taxon>
        <taxon>Arundinoideae</taxon>
        <taxon>Arundineae</taxon>
        <taxon>Arundo</taxon>
    </lineage>
</organism>
<accession>A0A0A9BPA8</accession>
<proteinExistence type="predicted"/>
<dbReference type="AlphaFoldDB" id="A0A0A9BPA8"/>
<sequence>MCYSALTKEQLEELFCIFTE</sequence>